<gene>
    <name evidence="1" type="ORF">QR98_0028400</name>
</gene>
<dbReference type="EMBL" id="JXLN01008666">
    <property type="protein sequence ID" value="KPM04396.1"/>
    <property type="molecule type" value="Genomic_DNA"/>
</dbReference>
<evidence type="ECO:0000313" key="2">
    <source>
        <dbReference type="Proteomes" id="UP000616769"/>
    </source>
</evidence>
<reference evidence="1 2" key="1">
    <citation type="journal article" date="2015" name="Parasit. Vectors">
        <title>Draft genome of the scabies mite.</title>
        <authorList>
            <person name="Rider S.D.Jr."/>
            <person name="Morgan M.S."/>
            <person name="Arlian L.G."/>
        </authorList>
    </citation>
    <scope>NUCLEOTIDE SEQUENCE [LARGE SCALE GENOMIC DNA]</scope>
    <source>
        <strain evidence="1">Arlian Lab</strain>
    </source>
</reference>
<evidence type="ECO:0000313" key="1">
    <source>
        <dbReference type="EMBL" id="KPM04396.1"/>
    </source>
</evidence>
<protein>
    <submittedName>
        <fullName evidence="1">Uncharacterized protein</fullName>
    </submittedName>
</protein>
<name>A0A132A012_SARSC</name>
<accession>A0A132A012</accession>
<dbReference type="VEuPathDB" id="VectorBase:SSCA007997"/>
<proteinExistence type="predicted"/>
<sequence>MRILMIIAPILSIIVDYSGPKKKQLSFKGKVDKYEIMYSYRTTKKNEDLCDETTQKKKQLNIEDILFTCDLVSRNNLDPLIVLNNRNISHLINYITQDD</sequence>
<organism evidence="1 2">
    <name type="scientific">Sarcoptes scabiei</name>
    <name type="common">Itch mite</name>
    <name type="synonym">Acarus scabiei</name>
    <dbReference type="NCBI Taxonomy" id="52283"/>
    <lineage>
        <taxon>Eukaryota</taxon>
        <taxon>Metazoa</taxon>
        <taxon>Ecdysozoa</taxon>
        <taxon>Arthropoda</taxon>
        <taxon>Chelicerata</taxon>
        <taxon>Arachnida</taxon>
        <taxon>Acari</taxon>
        <taxon>Acariformes</taxon>
        <taxon>Sarcoptiformes</taxon>
        <taxon>Astigmata</taxon>
        <taxon>Psoroptidia</taxon>
        <taxon>Sarcoptoidea</taxon>
        <taxon>Sarcoptidae</taxon>
        <taxon>Sarcoptinae</taxon>
        <taxon>Sarcoptes</taxon>
    </lineage>
</organism>
<comment type="caution">
    <text evidence="1">The sequence shown here is derived from an EMBL/GenBank/DDBJ whole genome shotgun (WGS) entry which is preliminary data.</text>
</comment>
<dbReference type="AlphaFoldDB" id="A0A132A012"/>
<dbReference type="Proteomes" id="UP000616769">
    <property type="component" value="Unassembled WGS sequence"/>
</dbReference>